<evidence type="ECO:0000256" key="1">
    <source>
        <dbReference type="SAM" id="Phobius"/>
    </source>
</evidence>
<dbReference type="EMBL" id="MJIH01000001">
    <property type="protein sequence ID" value="OLR65513.1"/>
    <property type="molecule type" value="Genomic_DNA"/>
</dbReference>
<keyword evidence="1" id="KW-0472">Membrane</keyword>
<comment type="caution">
    <text evidence="2">The sequence shown here is derived from an EMBL/GenBank/DDBJ whole genome shotgun (WGS) entry which is preliminary data.</text>
</comment>
<dbReference type="AlphaFoldDB" id="A0A1U7M1K1"/>
<gene>
    <name evidence="2" type="ORF">BIV18_08300</name>
</gene>
<organism evidence="2 3">
    <name type="scientific">Peptoniphilus porci</name>
    <dbReference type="NCBI Taxonomy" id="2652280"/>
    <lineage>
        <taxon>Bacteria</taxon>
        <taxon>Bacillati</taxon>
        <taxon>Bacillota</taxon>
        <taxon>Tissierellia</taxon>
        <taxon>Tissierellales</taxon>
        <taxon>Peptoniphilaceae</taxon>
        <taxon>Peptoniphilus</taxon>
    </lineage>
</organism>
<sequence>MKLIKRELIRIFFILGIQILCGYIFFHFFKKSFNLREFFTNYAMIIFWIVYFVVVIIINILKMKNRIE</sequence>
<keyword evidence="3" id="KW-1185">Reference proteome</keyword>
<evidence type="ECO:0000313" key="3">
    <source>
        <dbReference type="Proteomes" id="UP000187166"/>
    </source>
</evidence>
<evidence type="ECO:0000313" key="2">
    <source>
        <dbReference type="EMBL" id="OLR65513.1"/>
    </source>
</evidence>
<protein>
    <submittedName>
        <fullName evidence="2">Uncharacterized protein</fullName>
    </submittedName>
</protein>
<feature type="transmembrane region" description="Helical" evidence="1">
    <location>
        <begin position="41"/>
        <end position="61"/>
    </location>
</feature>
<proteinExistence type="predicted"/>
<dbReference type="Proteomes" id="UP000187166">
    <property type="component" value="Unassembled WGS sequence"/>
</dbReference>
<keyword evidence="1" id="KW-1133">Transmembrane helix</keyword>
<accession>A0A1U7M1K1</accession>
<dbReference type="STRING" id="1465756.BIV18_08300"/>
<keyword evidence="1" id="KW-0812">Transmembrane</keyword>
<name>A0A1U7M1K1_9FIRM</name>
<feature type="transmembrane region" description="Helical" evidence="1">
    <location>
        <begin position="12"/>
        <end position="29"/>
    </location>
</feature>
<reference evidence="2 3" key="1">
    <citation type="journal article" date="2016" name="Appl. Environ. Microbiol.">
        <title>Function and Phylogeny of Bacterial Butyryl Coenzyme A:Acetate Transferases and Their Diversity in the Proximal Colon of Swine.</title>
        <authorList>
            <person name="Trachsel J."/>
            <person name="Bayles D.O."/>
            <person name="Looft T."/>
            <person name="Levine U.Y."/>
            <person name="Allen H.K."/>
        </authorList>
    </citation>
    <scope>NUCLEOTIDE SEQUENCE [LARGE SCALE GENOMIC DNA]</scope>
    <source>
        <strain evidence="2 3">35-6-1</strain>
    </source>
</reference>